<comment type="caution">
    <text evidence="1">The sequence shown here is derived from an EMBL/GenBank/DDBJ whole genome shotgun (WGS) entry which is preliminary data.</text>
</comment>
<dbReference type="RefSeq" id="WP_336585148.1">
    <property type="nucleotide sequence ID" value="NZ_JBBAXC010000001.1"/>
</dbReference>
<reference evidence="1 2" key="1">
    <citation type="journal article" date="2018" name="J. Microbiol.">
        <title>Bacillus spongiae sp. nov., isolated from sponge of Jeju Island.</title>
        <authorList>
            <person name="Lee G.E."/>
            <person name="Im W.T."/>
            <person name="Park J.S."/>
        </authorList>
    </citation>
    <scope>NUCLEOTIDE SEQUENCE [LARGE SCALE GENOMIC DNA]</scope>
    <source>
        <strain evidence="1 2">135PIL107-10</strain>
    </source>
</reference>
<sequence length="175" mass="19904">MFFLQMSGFPGAGKSTLARKIAASTGSIVLDHDIVKTAMIEALNEKGMDSKEMGQVSYSIEWALVDFHLSQGHSVILDSPCFYVEGVEKGLSLSKKHNVKYKYVECYLNDVNEIDRRLHQRKRMISQIEKVVSKDAFHHWVNNSKKPSDVKCLVVDTKKPLESYIHKVVDYLNEP</sequence>
<dbReference type="SUPFAM" id="SSF52540">
    <property type="entry name" value="P-loop containing nucleoside triphosphate hydrolases"/>
    <property type="match status" value="1"/>
</dbReference>
<name>A0ABU8H8U7_9BACI</name>
<dbReference type="Pfam" id="PF13671">
    <property type="entry name" value="AAA_33"/>
    <property type="match status" value="1"/>
</dbReference>
<dbReference type="InterPro" id="IPR027417">
    <property type="entry name" value="P-loop_NTPase"/>
</dbReference>
<dbReference type="PANTHER" id="PTHR37807:SF3">
    <property type="entry name" value="OS07G0160300 PROTEIN"/>
    <property type="match status" value="1"/>
</dbReference>
<evidence type="ECO:0000313" key="2">
    <source>
        <dbReference type="Proteomes" id="UP001312865"/>
    </source>
</evidence>
<keyword evidence="2" id="KW-1185">Reference proteome</keyword>
<evidence type="ECO:0000313" key="1">
    <source>
        <dbReference type="EMBL" id="MEI5905738.1"/>
    </source>
</evidence>
<organism evidence="1 2">
    <name type="scientific">Bacillus spongiae</name>
    <dbReference type="NCBI Taxonomy" id="2683610"/>
    <lineage>
        <taxon>Bacteria</taxon>
        <taxon>Bacillati</taxon>
        <taxon>Bacillota</taxon>
        <taxon>Bacilli</taxon>
        <taxon>Bacillales</taxon>
        <taxon>Bacillaceae</taxon>
        <taxon>Bacillus</taxon>
    </lineage>
</organism>
<gene>
    <name evidence="1" type="ORF">WAK64_01495</name>
</gene>
<proteinExistence type="predicted"/>
<dbReference type="EMBL" id="JBBAXC010000001">
    <property type="protein sequence ID" value="MEI5905738.1"/>
    <property type="molecule type" value="Genomic_DNA"/>
</dbReference>
<dbReference type="Proteomes" id="UP001312865">
    <property type="component" value="Unassembled WGS sequence"/>
</dbReference>
<protein>
    <submittedName>
        <fullName evidence="1">AAA family ATPase</fullName>
    </submittedName>
</protein>
<dbReference type="PANTHER" id="PTHR37807">
    <property type="entry name" value="OS07G0160300 PROTEIN"/>
    <property type="match status" value="1"/>
</dbReference>
<accession>A0ABU8H8U7</accession>
<dbReference type="Gene3D" id="3.40.50.300">
    <property type="entry name" value="P-loop containing nucleotide triphosphate hydrolases"/>
    <property type="match status" value="1"/>
</dbReference>